<evidence type="ECO:0000313" key="3">
    <source>
        <dbReference type="Proteomes" id="UP000215914"/>
    </source>
</evidence>
<gene>
    <name evidence="2" type="ORF">HannXRQ_Chr16g0524581</name>
    <name evidence="1" type="ORF">HanXRQr2_Chr16g0767131</name>
</gene>
<dbReference type="AlphaFoldDB" id="A0A251S242"/>
<dbReference type="EMBL" id="CM007905">
    <property type="protein sequence ID" value="OTF92684.1"/>
    <property type="molecule type" value="Genomic_DNA"/>
</dbReference>
<dbReference type="InParanoid" id="A0A251S242"/>
<sequence>MESKKLISSSPELHLHLKIFNVHHKIFIFPIHRPAPLPPSSASVSRRSPLPVSTLAASVTLVKSRMNRWRISGRRGRMLSNVLLFAGVGERSRRRC</sequence>
<evidence type="ECO:0000313" key="2">
    <source>
        <dbReference type="EMBL" id="OTF92684.1"/>
    </source>
</evidence>
<name>A0A251S242_HELAN</name>
<protein>
    <submittedName>
        <fullName evidence="2">Uncharacterized protein</fullName>
    </submittedName>
</protein>
<organism evidence="2 3">
    <name type="scientific">Helianthus annuus</name>
    <name type="common">Common sunflower</name>
    <dbReference type="NCBI Taxonomy" id="4232"/>
    <lineage>
        <taxon>Eukaryota</taxon>
        <taxon>Viridiplantae</taxon>
        <taxon>Streptophyta</taxon>
        <taxon>Embryophyta</taxon>
        <taxon>Tracheophyta</taxon>
        <taxon>Spermatophyta</taxon>
        <taxon>Magnoliopsida</taxon>
        <taxon>eudicotyledons</taxon>
        <taxon>Gunneridae</taxon>
        <taxon>Pentapetalae</taxon>
        <taxon>asterids</taxon>
        <taxon>campanulids</taxon>
        <taxon>Asterales</taxon>
        <taxon>Asteraceae</taxon>
        <taxon>Asteroideae</taxon>
        <taxon>Heliantheae alliance</taxon>
        <taxon>Heliantheae</taxon>
        <taxon>Helianthus</taxon>
    </lineage>
</organism>
<reference evidence="1" key="3">
    <citation type="submission" date="2020-06" db="EMBL/GenBank/DDBJ databases">
        <title>Helianthus annuus Genome sequencing and assembly Release 2.</title>
        <authorList>
            <person name="Gouzy J."/>
            <person name="Langlade N."/>
            <person name="Munos S."/>
        </authorList>
    </citation>
    <scope>NUCLEOTIDE SEQUENCE</scope>
    <source>
        <tissue evidence="1">Leaves</tissue>
    </source>
</reference>
<evidence type="ECO:0000313" key="1">
    <source>
        <dbReference type="EMBL" id="KAF5761613.1"/>
    </source>
</evidence>
<reference evidence="1 3" key="1">
    <citation type="journal article" date="2017" name="Nature">
        <title>The sunflower genome provides insights into oil metabolism, flowering and Asterid evolution.</title>
        <authorList>
            <person name="Badouin H."/>
            <person name="Gouzy J."/>
            <person name="Grassa C.J."/>
            <person name="Murat F."/>
            <person name="Staton S.E."/>
            <person name="Cottret L."/>
            <person name="Lelandais-Briere C."/>
            <person name="Owens G.L."/>
            <person name="Carrere S."/>
            <person name="Mayjonade B."/>
            <person name="Legrand L."/>
            <person name="Gill N."/>
            <person name="Kane N.C."/>
            <person name="Bowers J.E."/>
            <person name="Hubner S."/>
            <person name="Bellec A."/>
            <person name="Berard A."/>
            <person name="Berges H."/>
            <person name="Blanchet N."/>
            <person name="Boniface M.C."/>
            <person name="Brunel D."/>
            <person name="Catrice O."/>
            <person name="Chaidir N."/>
            <person name="Claudel C."/>
            <person name="Donnadieu C."/>
            <person name="Faraut T."/>
            <person name="Fievet G."/>
            <person name="Helmstetter N."/>
            <person name="King M."/>
            <person name="Knapp S.J."/>
            <person name="Lai Z."/>
            <person name="Le Paslier M.C."/>
            <person name="Lippi Y."/>
            <person name="Lorenzon L."/>
            <person name="Mandel J.R."/>
            <person name="Marage G."/>
            <person name="Marchand G."/>
            <person name="Marquand E."/>
            <person name="Bret-Mestries E."/>
            <person name="Morien E."/>
            <person name="Nambeesan S."/>
            <person name="Nguyen T."/>
            <person name="Pegot-Espagnet P."/>
            <person name="Pouilly N."/>
            <person name="Raftis F."/>
            <person name="Sallet E."/>
            <person name="Schiex T."/>
            <person name="Thomas J."/>
            <person name="Vandecasteele C."/>
            <person name="Vares D."/>
            <person name="Vear F."/>
            <person name="Vautrin S."/>
            <person name="Crespi M."/>
            <person name="Mangin B."/>
            <person name="Burke J.M."/>
            <person name="Salse J."/>
            <person name="Munos S."/>
            <person name="Vincourt P."/>
            <person name="Rieseberg L.H."/>
            <person name="Langlade N.B."/>
        </authorList>
    </citation>
    <scope>NUCLEOTIDE SEQUENCE [LARGE SCALE GENOMIC DNA]</scope>
    <source>
        <strain evidence="3">cv. SF193</strain>
        <tissue evidence="1">Leaves</tissue>
    </source>
</reference>
<dbReference type="Proteomes" id="UP000215914">
    <property type="component" value="Chromosome 16"/>
</dbReference>
<keyword evidence="3" id="KW-1185">Reference proteome</keyword>
<dbReference type="EMBL" id="MNCJ02000331">
    <property type="protein sequence ID" value="KAF5761613.1"/>
    <property type="molecule type" value="Genomic_DNA"/>
</dbReference>
<dbReference type="Gramene" id="mRNA:HanXRQr2_Chr16g0767131">
    <property type="protein sequence ID" value="mRNA:HanXRQr2_Chr16g0767131"/>
    <property type="gene ID" value="HanXRQr2_Chr16g0767131"/>
</dbReference>
<reference evidence="2" key="2">
    <citation type="submission" date="2017-02" db="EMBL/GenBank/DDBJ databases">
        <title>Sunflower complete genome.</title>
        <authorList>
            <person name="Langlade N."/>
            <person name="Munos S."/>
        </authorList>
    </citation>
    <scope>NUCLEOTIDE SEQUENCE [LARGE SCALE GENOMIC DNA]</scope>
    <source>
        <tissue evidence="2">Leaves</tissue>
    </source>
</reference>
<accession>A0A251S242</accession>
<proteinExistence type="predicted"/>